<dbReference type="AlphaFoldDB" id="A0A4R9M158"/>
<sequence>MRFFFLIQIVFLSACMLSREEQISEECEKQRQRSYLYMMTLLERVPITTDKSTAQTIYVLNTESYDIRCRSEARKNRYNLRSN</sequence>
<organism evidence="1 2">
    <name type="scientific">Leptospira idonii</name>
    <dbReference type="NCBI Taxonomy" id="1193500"/>
    <lineage>
        <taxon>Bacteria</taxon>
        <taxon>Pseudomonadati</taxon>
        <taxon>Spirochaetota</taxon>
        <taxon>Spirochaetia</taxon>
        <taxon>Leptospirales</taxon>
        <taxon>Leptospiraceae</taxon>
        <taxon>Leptospira</taxon>
    </lineage>
</organism>
<reference evidence="1" key="1">
    <citation type="journal article" date="2019" name="PLoS Negl. Trop. Dis.">
        <title>Revisiting the worldwide diversity of Leptospira species in the environment.</title>
        <authorList>
            <person name="Vincent A.T."/>
            <person name="Schiettekatte O."/>
            <person name="Bourhy P."/>
            <person name="Veyrier F.J."/>
            <person name="Picardeau M."/>
        </authorList>
    </citation>
    <scope>NUCLEOTIDE SEQUENCE [LARGE SCALE GENOMIC DNA]</scope>
    <source>
        <strain evidence="1">201300427</strain>
    </source>
</reference>
<evidence type="ECO:0000313" key="2">
    <source>
        <dbReference type="Proteomes" id="UP000298058"/>
    </source>
</evidence>
<dbReference type="PROSITE" id="PS51257">
    <property type="entry name" value="PROKAR_LIPOPROTEIN"/>
    <property type="match status" value="1"/>
</dbReference>
<comment type="caution">
    <text evidence="1">The sequence shown here is derived from an EMBL/GenBank/DDBJ whole genome shotgun (WGS) entry which is preliminary data.</text>
</comment>
<proteinExistence type="predicted"/>
<keyword evidence="2" id="KW-1185">Reference proteome</keyword>
<dbReference type="OrthoDB" id="332062at2"/>
<accession>A0A4R9M158</accession>
<gene>
    <name evidence="1" type="ORF">EHS15_08000</name>
</gene>
<name>A0A4R9M158_9LEPT</name>
<dbReference type="EMBL" id="RQHW01000028">
    <property type="protein sequence ID" value="TGN19782.1"/>
    <property type="molecule type" value="Genomic_DNA"/>
</dbReference>
<protein>
    <recommendedName>
        <fullName evidence="3">Lipoprotein</fullName>
    </recommendedName>
</protein>
<evidence type="ECO:0000313" key="1">
    <source>
        <dbReference type="EMBL" id="TGN19782.1"/>
    </source>
</evidence>
<dbReference type="Proteomes" id="UP000298058">
    <property type="component" value="Unassembled WGS sequence"/>
</dbReference>
<evidence type="ECO:0008006" key="3">
    <source>
        <dbReference type="Google" id="ProtNLM"/>
    </source>
</evidence>